<organism evidence="2 3">
    <name type="scientific">Megalops atlanticus</name>
    <name type="common">Tarpon</name>
    <name type="synonym">Clupea gigantea</name>
    <dbReference type="NCBI Taxonomy" id="7932"/>
    <lineage>
        <taxon>Eukaryota</taxon>
        <taxon>Metazoa</taxon>
        <taxon>Chordata</taxon>
        <taxon>Craniata</taxon>
        <taxon>Vertebrata</taxon>
        <taxon>Euteleostomi</taxon>
        <taxon>Actinopterygii</taxon>
        <taxon>Neopterygii</taxon>
        <taxon>Teleostei</taxon>
        <taxon>Elopiformes</taxon>
        <taxon>Megalopidae</taxon>
        <taxon>Megalops</taxon>
    </lineage>
</organism>
<keyword evidence="3" id="KW-1185">Reference proteome</keyword>
<sequence length="290" mass="32716">MSSKNEMAGEFETLQIKSITKALEKFVTFGKYLLQNAKEESRDGSLQDFVAQKISLERDSSLLGLVAAGAALYRSLSVKKKIEAEKVWKDACHCSEVQDLVDEFLQLQMEWDAFLECLDAELEMSDRALSHEPRAGHLSSETPLTDARTGEPVTLAKYLGKGEHVLLVLIRQFACLLCRIHLSELEANQGLLDAQSMRVLVVSFGCQEGARYWLEETGCSYDMLLDPQRKIYRAFGLGASLTKVLRFNNMLLYAEYILSNYEFPRAAPSIEDDMYQDWALESLTADKGRT</sequence>
<protein>
    <recommendedName>
        <fullName evidence="1">Alkyl hydroperoxide reductase subunit C/ Thiol specific antioxidant domain-containing protein</fullName>
    </recommendedName>
</protein>
<comment type="caution">
    <text evidence="2">The sequence shown here is derived from an EMBL/GenBank/DDBJ whole genome shotgun (WGS) entry which is preliminary data.</text>
</comment>
<evidence type="ECO:0000259" key="1">
    <source>
        <dbReference type="Pfam" id="PF00578"/>
    </source>
</evidence>
<dbReference type="GO" id="GO:0016209">
    <property type="term" value="F:antioxidant activity"/>
    <property type="evidence" value="ECO:0007669"/>
    <property type="project" value="InterPro"/>
</dbReference>
<proteinExistence type="predicted"/>
<dbReference type="Pfam" id="PF00578">
    <property type="entry name" value="AhpC-TSA"/>
    <property type="match status" value="1"/>
</dbReference>
<accession>A0A9D3PQ97</accession>
<evidence type="ECO:0000313" key="2">
    <source>
        <dbReference type="EMBL" id="KAG7465660.1"/>
    </source>
</evidence>
<dbReference type="InterPro" id="IPR036249">
    <property type="entry name" value="Thioredoxin-like_sf"/>
</dbReference>
<dbReference type="PANTHER" id="PTHR28630:SF32">
    <property type="entry name" value="SELENOPROTEIN L"/>
    <property type="match status" value="1"/>
</dbReference>
<reference evidence="2" key="1">
    <citation type="submission" date="2021-01" db="EMBL/GenBank/DDBJ databases">
        <authorList>
            <person name="Zahm M."/>
            <person name="Roques C."/>
            <person name="Cabau C."/>
            <person name="Klopp C."/>
            <person name="Donnadieu C."/>
            <person name="Jouanno E."/>
            <person name="Lampietro C."/>
            <person name="Louis A."/>
            <person name="Herpin A."/>
            <person name="Echchiki A."/>
            <person name="Berthelot C."/>
            <person name="Parey E."/>
            <person name="Roest-Crollius H."/>
            <person name="Braasch I."/>
            <person name="Postlethwait J."/>
            <person name="Bobe J."/>
            <person name="Montfort J."/>
            <person name="Bouchez O."/>
            <person name="Begum T."/>
            <person name="Mejri S."/>
            <person name="Adams A."/>
            <person name="Chen W.-J."/>
            <person name="Guiguen Y."/>
        </authorList>
    </citation>
    <scope>NUCLEOTIDE SEQUENCE</scope>
    <source>
        <strain evidence="2">YG-15Mar2019-1</strain>
        <tissue evidence="2">Brain</tissue>
    </source>
</reference>
<dbReference type="Proteomes" id="UP001046870">
    <property type="component" value="Chromosome 13"/>
</dbReference>
<dbReference type="InterPro" id="IPR000866">
    <property type="entry name" value="AhpC/TSA"/>
</dbReference>
<dbReference type="GO" id="GO:0047017">
    <property type="term" value="F:prostaglandin F synthase activity"/>
    <property type="evidence" value="ECO:0007669"/>
    <property type="project" value="TreeGrafter"/>
</dbReference>
<name>A0A9D3PQ97_MEGAT</name>
<dbReference type="InterPro" id="IPR032801">
    <property type="entry name" value="PXL2A/B/C"/>
</dbReference>
<dbReference type="Gene3D" id="3.40.30.10">
    <property type="entry name" value="Glutaredoxin"/>
    <property type="match status" value="1"/>
</dbReference>
<dbReference type="OrthoDB" id="40334at2759"/>
<dbReference type="SUPFAM" id="SSF52833">
    <property type="entry name" value="Thioredoxin-like"/>
    <property type="match status" value="1"/>
</dbReference>
<dbReference type="AlphaFoldDB" id="A0A9D3PQ97"/>
<dbReference type="EMBL" id="JAFDVH010000013">
    <property type="protein sequence ID" value="KAG7465660.1"/>
    <property type="molecule type" value="Genomic_DNA"/>
</dbReference>
<feature type="domain" description="Alkyl hydroperoxide reductase subunit C/ Thiol specific antioxidant" evidence="1">
    <location>
        <begin position="149"/>
        <end position="239"/>
    </location>
</feature>
<dbReference type="PANTHER" id="PTHR28630">
    <property type="match status" value="1"/>
</dbReference>
<gene>
    <name evidence="2" type="ORF">MATL_G00155900</name>
</gene>
<dbReference type="GO" id="GO:0001516">
    <property type="term" value="P:prostaglandin biosynthetic process"/>
    <property type="evidence" value="ECO:0007669"/>
    <property type="project" value="TreeGrafter"/>
</dbReference>
<evidence type="ECO:0000313" key="3">
    <source>
        <dbReference type="Proteomes" id="UP001046870"/>
    </source>
</evidence>